<proteinExistence type="predicted"/>
<dbReference type="Proteomes" id="UP001201812">
    <property type="component" value="Unassembled WGS sequence"/>
</dbReference>
<comment type="caution">
    <text evidence="2">The sequence shown here is derived from an EMBL/GenBank/DDBJ whole genome shotgun (WGS) entry which is preliminary data.</text>
</comment>
<feature type="signal peptide" evidence="1">
    <location>
        <begin position="1"/>
        <end position="21"/>
    </location>
</feature>
<keyword evidence="1" id="KW-0732">Signal</keyword>
<protein>
    <recommendedName>
        <fullName evidence="4">Secreted protein</fullName>
    </recommendedName>
</protein>
<keyword evidence="3" id="KW-1185">Reference proteome</keyword>
<dbReference type="EMBL" id="JAKKPZ010000002">
    <property type="protein sequence ID" value="KAI1726169.1"/>
    <property type="molecule type" value="Genomic_DNA"/>
</dbReference>
<name>A0AAD4RCA6_9BILA</name>
<organism evidence="2 3">
    <name type="scientific">Ditylenchus destructor</name>
    <dbReference type="NCBI Taxonomy" id="166010"/>
    <lineage>
        <taxon>Eukaryota</taxon>
        <taxon>Metazoa</taxon>
        <taxon>Ecdysozoa</taxon>
        <taxon>Nematoda</taxon>
        <taxon>Chromadorea</taxon>
        <taxon>Rhabditida</taxon>
        <taxon>Tylenchina</taxon>
        <taxon>Tylenchomorpha</taxon>
        <taxon>Sphaerularioidea</taxon>
        <taxon>Anguinidae</taxon>
        <taxon>Anguininae</taxon>
        <taxon>Ditylenchus</taxon>
    </lineage>
</organism>
<reference evidence="2" key="1">
    <citation type="submission" date="2022-01" db="EMBL/GenBank/DDBJ databases">
        <title>Genome Sequence Resource for Two Populations of Ditylenchus destructor, the Migratory Endoparasitic Phytonematode.</title>
        <authorList>
            <person name="Zhang H."/>
            <person name="Lin R."/>
            <person name="Xie B."/>
        </authorList>
    </citation>
    <scope>NUCLEOTIDE SEQUENCE</scope>
    <source>
        <strain evidence="2">BazhouSP</strain>
    </source>
</reference>
<evidence type="ECO:0000313" key="3">
    <source>
        <dbReference type="Proteomes" id="UP001201812"/>
    </source>
</evidence>
<sequence length="193" mass="20784">MNWLLVVAAATTLLQISLVDASCCGCCGCCGCCQCCCCPQPPIIIQPPPAIHKICHVPCCCCKPCCCCCGCGGGGKRKRRSIEESPAAYRSILQRKRREAVHFINCQQQAFLSQKLNPSNTSIILPLSSPSAVPHASVINSTSTTLPSRLVRGVRSLFGSEIHEDKDHHGVGLKRIVTTKQTVNSLNSNRCKC</sequence>
<accession>A0AAD4RCA6</accession>
<dbReference type="AlphaFoldDB" id="A0AAD4RCA6"/>
<feature type="chain" id="PRO_5041974014" description="Secreted protein" evidence="1">
    <location>
        <begin position="22"/>
        <end position="193"/>
    </location>
</feature>
<evidence type="ECO:0000313" key="2">
    <source>
        <dbReference type="EMBL" id="KAI1726169.1"/>
    </source>
</evidence>
<evidence type="ECO:0008006" key="4">
    <source>
        <dbReference type="Google" id="ProtNLM"/>
    </source>
</evidence>
<gene>
    <name evidence="2" type="ORF">DdX_02868</name>
</gene>
<evidence type="ECO:0000256" key="1">
    <source>
        <dbReference type="SAM" id="SignalP"/>
    </source>
</evidence>